<dbReference type="PANTHER" id="PTHR11069:SF23">
    <property type="entry name" value="LYSOSOMAL ACID GLUCOSYLCERAMIDASE"/>
    <property type="match status" value="1"/>
</dbReference>
<feature type="compositionally biased region" description="Polar residues" evidence="4">
    <location>
        <begin position="16"/>
        <end position="32"/>
    </location>
</feature>
<dbReference type="InterPro" id="IPR035979">
    <property type="entry name" value="RBD_domain_sf"/>
</dbReference>
<feature type="compositionally biased region" description="Pro residues" evidence="4">
    <location>
        <begin position="1"/>
        <end position="13"/>
    </location>
</feature>
<keyword evidence="2" id="KW-0732">Signal</keyword>
<feature type="compositionally biased region" description="Gly residues" evidence="4">
    <location>
        <begin position="81"/>
        <end position="96"/>
    </location>
</feature>
<feature type="domain" description="Mei2-like C-terminal RNA recognition motif" evidence="6">
    <location>
        <begin position="118"/>
        <end position="197"/>
    </location>
</feature>
<dbReference type="InterPro" id="IPR012677">
    <property type="entry name" value="Nucleotide-bd_a/b_plait_sf"/>
</dbReference>
<dbReference type="PRINTS" id="PR00843">
    <property type="entry name" value="GLHYDRLASE30"/>
</dbReference>
<dbReference type="InterPro" id="IPR033453">
    <property type="entry name" value="Glyco_hydro_30_TIM-barrel"/>
</dbReference>
<feature type="region of interest" description="Disordered" evidence="4">
    <location>
        <begin position="212"/>
        <end position="231"/>
    </location>
</feature>
<organism evidence="7 8">
    <name type="scientific">Tetraparma gracilis</name>
    <dbReference type="NCBI Taxonomy" id="2962635"/>
    <lineage>
        <taxon>Eukaryota</taxon>
        <taxon>Sar</taxon>
        <taxon>Stramenopiles</taxon>
        <taxon>Ochrophyta</taxon>
        <taxon>Bolidophyceae</taxon>
        <taxon>Parmales</taxon>
        <taxon>Triparmaceae</taxon>
        <taxon>Tetraparma</taxon>
    </lineage>
</organism>
<accession>A0ABQ6MUM5</accession>
<name>A0ABQ6MUM5_9STRA</name>
<feature type="domain" description="Glycosyl hydrolase family 30 TIM-barrel" evidence="5">
    <location>
        <begin position="247"/>
        <end position="544"/>
    </location>
</feature>
<evidence type="ECO:0000256" key="2">
    <source>
        <dbReference type="ARBA" id="ARBA00022729"/>
    </source>
</evidence>
<comment type="similarity">
    <text evidence="1">Belongs to the glycosyl hydrolase 30 family.</text>
</comment>
<protein>
    <recommendedName>
        <fullName evidence="9">Glucosylceramidase</fullName>
    </recommendedName>
</protein>
<feature type="compositionally biased region" description="Low complexity" evidence="4">
    <location>
        <begin position="216"/>
        <end position="231"/>
    </location>
</feature>
<evidence type="ECO:0000256" key="4">
    <source>
        <dbReference type="SAM" id="MobiDB-lite"/>
    </source>
</evidence>
<sequence length="544" mass="59847">MWGAPPPRYPYAPQPSQLYPAQPQNNQPTQLVLMNDGRYHQVVVAPEFAPPGQGYQQGYHQPPPPYQYSQPPPPQQQARGEAGGGGRNGGGGGGKKAGTDDPSLTLSISAVKSGADTRTSLMVRNIPNKYSQQMFLDEIRADHGSKIDFFYLPIDFKNRCNRGYAFLNFVDSADIVAFYNQYAGKQWKNFNSDKVTTAVDWFQTAQDLPDRLQAKPPLSFTPSPSTSSDDSIGIKIDLSSSYQSMVGFGGALTQSSATVYKQLSEENKKEFIAAYYGEGGLGYSTGRMPIHSCDFSVDVYTFADTPGDTSLDHFDDEVTYDQTLSLPLIKDALAATPDLKLFGSPWSPPAWMKDSNDMMGGGALLPEYRDTWANYFVRWIQAYQKQGVGVWGITVQNEPENAASWESCIFTAEETRDFVSDHLAPALDKGGLSDVKIFGFDHNKDHVSDWADVLLGDDSKSKDDVDGIAFHWYSGSCFANVQKVFDAHSDKTLLPSEACYELTVLQDDDQTEEGWLVNGTWAKGEGYGFDIMGDLNAGSAGWTD</sequence>
<gene>
    <name evidence="7" type="ORF">TeGR_g9910</name>
</gene>
<dbReference type="SUPFAM" id="SSF51445">
    <property type="entry name" value="(Trans)glycosidases"/>
    <property type="match status" value="1"/>
</dbReference>
<evidence type="ECO:0000313" key="8">
    <source>
        <dbReference type="Proteomes" id="UP001165060"/>
    </source>
</evidence>
<dbReference type="Gene3D" id="3.20.20.80">
    <property type="entry name" value="Glycosidases"/>
    <property type="match status" value="1"/>
</dbReference>
<proteinExistence type="inferred from homology"/>
<feature type="region of interest" description="Disordered" evidence="4">
    <location>
        <begin position="1"/>
        <end position="34"/>
    </location>
</feature>
<dbReference type="InterPro" id="IPR007201">
    <property type="entry name" value="Mei2-like_Rrm_C"/>
</dbReference>
<feature type="non-terminal residue" evidence="7">
    <location>
        <position position="544"/>
    </location>
</feature>
<dbReference type="Pfam" id="PF04059">
    <property type="entry name" value="RRM_2"/>
    <property type="match status" value="1"/>
</dbReference>
<evidence type="ECO:0000256" key="1">
    <source>
        <dbReference type="ARBA" id="ARBA00005382"/>
    </source>
</evidence>
<evidence type="ECO:0000259" key="6">
    <source>
        <dbReference type="Pfam" id="PF04059"/>
    </source>
</evidence>
<dbReference type="InterPro" id="IPR001139">
    <property type="entry name" value="Glyco_hydro_30"/>
</dbReference>
<feature type="compositionally biased region" description="Low complexity" evidence="4">
    <location>
        <begin position="50"/>
        <end position="60"/>
    </location>
</feature>
<comment type="caution">
    <text evidence="7">The sequence shown here is derived from an EMBL/GenBank/DDBJ whole genome shotgun (WGS) entry which is preliminary data.</text>
</comment>
<evidence type="ECO:0000256" key="3">
    <source>
        <dbReference type="ARBA" id="ARBA00022801"/>
    </source>
</evidence>
<feature type="region of interest" description="Disordered" evidence="4">
    <location>
        <begin position="48"/>
        <end position="104"/>
    </location>
</feature>
<dbReference type="PANTHER" id="PTHR11069">
    <property type="entry name" value="GLUCOSYLCERAMIDASE"/>
    <property type="match status" value="1"/>
</dbReference>
<keyword evidence="3" id="KW-0378">Hydrolase</keyword>
<dbReference type="Proteomes" id="UP001165060">
    <property type="component" value="Unassembled WGS sequence"/>
</dbReference>
<reference evidence="7 8" key="1">
    <citation type="journal article" date="2023" name="Commun. Biol.">
        <title>Genome analysis of Parmales, the sister group of diatoms, reveals the evolutionary specialization of diatoms from phago-mixotrophs to photoautotrophs.</title>
        <authorList>
            <person name="Ban H."/>
            <person name="Sato S."/>
            <person name="Yoshikawa S."/>
            <person name="Yamada K."/>
            <person name="Nakamura Y."/>
            <person name="Ichinomiya M."/>
            <person name="Sato N."/>
            <person name="Blanc-Mathieu R."/>
            <person name="Endo H."/>
            <person name="Kuwata A."/>
            <person name="Ogata H."/>
        </authorList>
    </citation>
    <scope>NUCLEOTIDE SEQUENCE [LARGE SCALE GENOMIC DNA]</scope>
</reference>
<dbReference type="InterPro" id="IPR017853">
    <property type="entry name" value="GH"/>
</dbReference>
<dbReference type="Gene3D" id="3.30.70.330">
    <property type="match status" value="1"/>
</dbReference>
<evidence type="ECO:0000259" key="5">
    <source>
        <dbReference type="Pfam" id="PF02055"/>
    </source>
</evidence>
<evidence type="ECO:0000313" key="7">
    <source>
        <dbReference type="EMBL" id="GMI33746.1"/>
    </source>
</evidence>
<dbReference type="SUPFAM" id="SSF54928">
    <property type="entry name" value="RNA-binding domain, RBD"/>
    <property type="match status" value="1"/>
</dbReference>
<keyword evidence="8" id="KW-1185">Reference proteome</keyword>
<dbReference type="EMBL" id="BRYB01001789">
    <property type="protein sequence ID" value="GMI33746.1"/>
    <property type="molecule type" value="Genomic_DNA"/>
</dbReference>
<dbReference type="Pfam" id="PF02055">
    <property type="entry name" value="Glyco_hydro_30"/>
    <property type="match status" value="1"/>
</dbReference>
<evidence type="ECO:0008006" key="9">
    <source>
        <dbReference type="Google" id="ProtNLM"/>
    </source>
</evidence>
<feature type="compositionally biased region" description="Pro residues" evidence="4">
    <location>
        <begin position="61"/>
        <end position="75"/>
    </location>
</feature>